<accession>A0ABW7GCZ1</accession>
<keyword evidence="3" id="KW-1185">Reference proteome</keyword>
<evidence type="ECO:0000256" key="1">
    <source>
        <dbReference type="SAM" id="Phobius"/>
    </source>
</evidence>
<protein>
    <submittedName>
        <fullName evidence="2">Uncharacterized protein</fullName>
    </submittedName>
</protein>
<proteinExistence type="predicted"/>
<keyword evidence="1" id="KW-0472">Membrane</keyword>
<sequence length="64" mass="6862">MIGRGNGAAGRDNSPYVAFKDDRERRRALVSRDVRLVLVVLILTAGGAGLGGRWTELLRLIGVG</sequence>
<organism evidence="2 3">
    <name type="scientific">Pelomonas nitida</name>
    <dbReference type="NCBI Taxonomy" id="3299027"/>
    <lineage>
        <taxon>Bacteria</taxon>
        <taxon>Pseudomonadati</taxon>
        <taxon>Pseudomonadota</taxon>
        <taxon>Betaproteobacteria</taxon>
        <taxon>Burkholderiales</taxon>
        <taxon>Sphaerotilaceae</taxon>
        <taxon>Roseateles</taxon>
    </lineage>
</organism>
<gene>
    <name evidence="2" type="ORF">ACG00X_23605</name>
</gene>
<dbReference type="Proteomes" id="UP001606305">
    <property type="component" value="Unassembled WGS sequence"/>
</dbReference>
<reference evidence="2 3" key="1">
    <citation type="submission" date="2024-09" db="EMBL/GenBank/DDBJ databases">
        <title>Novel species of the genus Pelomonas and Roseateles isolated from streams.</title>
        <authorList>
            <person name="Lu H."/>
        </authorList>
    </citation>
    <scope>NUCLEOTIDE SEQUENCE [LARGE SCALE GENOMIC DNA]</scope>
    <source>
        <strain evidence="2 3">BYS96W</strain>
    </source>
</reference>
<keyword evidence="1" id="KW-0812">Transmembrane</keyword>
<keyword evidence="1" id="KW-1133">Transmembrane helix</keyword>
<dbReference type="RefSeq" id="WP_394492226.1">
    <property type="nucleotide sequence ID" value="NZ_JBIGIA010000033.1"/>
</dbReference>
<evidence type="ECO:0000313" key="3">
    <source>
        <dbReference type="Proteomes" id="UP001606305"/>
    </source>
</evidence>
<dbReference type="EMBL" id="JBIGIA010000033">
    <property type="protein sequence ID" value="MFG6459823.1"/>
    <property type="molecule type" value="Genomic_DNA"/>
</dbReference>
<evidence type="ECO:0000313" key="2">
    <source>
        <dbReference type="EMBL" id="MFG6459823.1"/>
    </source>
</evidence>
<feature type="transmembrane region" description="Helical" evidence="1">
    <location>
        <begin position="34"/>
        <end position="54"/>
    </location>
</feature>
<name>A0ABW7GCZ1_9BURK</name>
<comment type="caution">
    <text evidence="2">The sequence shown here is derived from an EMBL/GenBank/DDBJ whole genome shotgun (WGS) entry which is preliminary data.</text>
</comment>